<dbReference type="EMBL" id="KZ819250">
    <property type="protein sequence ID" value="PWY96860.1"/>
    <property type="molecule type" value="Genomic_DNA"/>
</dbReference>
<gene>
    <name evidence="2" type="ORF">BCV70DRAFT_109574</name>
</gene>
<evidence type="ECO:0000313" key="3">
    <source>
        <dbReference type="Proteomes" id="UP000246740"/>
    </source>
</evidence>
<accession>A0A317XHW5</accession>
<evidence type="ECO:0000313" key="2">
    <source>
        <dbReference type="EMBL" id="PWY96860.1"/>
    </source>
</evidence>
<feature type="region of interest" description="Disordered" evidence="1">
    <location>
        <begin position="1"/>
        <end position="21"/>
    </location>
</feature>
<organism evidence="2 3">
    <name type="scientific">Testicularia cyperi</name>
    <dbReference type="NCBI Taxonomy" id="1882483"/>
    <lineage>
        <taxon>Eukaryota</taxon>
        <taxon>Fungi</taxon>
        <taxon>Dikarya</taxon>
        <taxon>Basidiomycota</taxon>
        <taxon>Ustilaginomycotina</taxon>
        <taxon>Ustilaginomycetes</taxon>
        <taxon>Ustilaginales</taxon>
        <taxon>Anthracoideaceae</taxon>
        <taxon>Testicularia</taxon>
    </lineage>
</organism>
<reference evidence="2 3" key="1">
    <citation type="journal article" date="2018" name="Mol. Biol. Evol.">
        <title>Broad Genomic Sampling Reveals a Smut Pathogenic Ancestry of the Fungal Clade Ustilaginomycotina.</title>
        <authorList>
            <person name="Kijpornyongpan T."/>
            <person name="Mondo S.J."/>
            <person name="Barry K."/>
            <person name="Sandor L."/>
            <person name="Lee J."/>
            <person name="Lipzen A."/>
            <person name="Pangilinan J."/>
            <person name="LaButti K."/>
            <person name="Hainaut M."/>
            <person name="Henrissat B."/>
            <person name="Grigoriev I.V."/>
            <person name="Spatafora J.W."/>
            <person name="Aime M.C."/>
        </authorList>
    </citation>
    <scope>NUCLEOTIDE SEQUENCE [LARGE SCALE GENOMIC DNA]</scope>
    <source>
        <strain evidence="2 3">MCA 3645</strain>
    </source>
</reference>
<protein>
    <submittedName>
        <fullName evidence="2">Uncharacterized protein</fullName>
    </submittedName>
</protein>
<sequence length="202" mass="22547">MMDDRDEGNRKRQPTRCSARWPGAGQVGERTVLVSCPWACLRLPSTATVQASIVVSLPLSCLSKPRIAHIFVASCKTRTSVASSGMECIVGPVEQDLGRGNELKHVIRTRKMKNFRVRANFFKPCCFSSPDAVPIVRFSRFSRDCNSLYRGLDRARNKTQETLESVRSHDQTCLKLSCSLRCYCTLLAALALSRQASAAYRK</sequence>
<name>A0A317XHW5_9BASI</name>
<evidence type="ECO:0000256" key="1">
    <source>
        <dbReference type="SAM" id="MobiDB-lite"/>
    </source>
</evidence>
<keyword evidence="3" id="KW-1185">Reference proteome</keyword>
<dbReference type="AlphaFoldDB" id="A0A317XHW5"/>
<dbReference type="Proteomes" id="UP000246740">
    <property type="component" value="Unassembled WGS sequence"/>
</dbReference>
<dbReference type="InParanoid" id="A0A317XHW5"/>
<proteinExistence type="predicted"/>